<sequence>MQALAALAGGRNPLGRPRLTEKRRAQILEAAVRVISANGLCDVNIAMVALEAKMSPALVLHYFGTKDRLLEDTLLYSEDRFYTRVTEELNASEGSQQRLVRLLKLTCLTPSDATSETYDDWVLWVELWARSLRDTTLAEERSLLDQRWRQLIAGIVMDGIQQGDFTHPDPLEFAVLLGALIDGLMIQILLNDSTVTASWALDRCLKFCSKELAWETGGLSVDQDLTDKAR</sequence>
<keyword evidence="8" id="KW-1185">Reference proteome</keyword>
<dbReference type="InterPro" id="IPR039538">
    <property type="entry name" value="BetI_C"/>
</dbReference>
<evidence type="ECO:0000256" key="3">
    <source>
        <dbReference type="ARBA" id="ARBA00023125"/>
    </source>
</evidence>
<dbReference type="Pfam" id="PF00440">
    <property type="entry name" value="TetR_N"/>
    <property type="match status" value="1"/>
</dbReference>
<keyword evidence="2" id="KW-0805">Transcription regulation</keyword>
<evidence type="ECO:0000259" key="6">
    <source>
        <dbReference type="PROSITE" id="PS50977"/>
    </source>
</evidence>
<evidence type="ECO:0000256" key="2">
    <source>
        <dbReference type="ARBA" id="ARBA00023015"/>
    </source>
</evidence>
<dbReference type="EMBL" id="JBFSHR010000077">
    <property type="protein sequence ID" value="MEX6430737.1"/>
    <property type="molecule type" value="Genomic_DNA"/>
</dbReference>
<dbReference type="SUPFAM" id="SSF46689">
    <property type="entry name" value="Homeodomain-like"/>
    <property type="match status" value="1"/>
</dbReference>
<protein>
    <submittedName>
        <fullName evidence="7">TetR family transcriptional regulator C-terminal domain-containing protein</fullName>
    </submittedName>
</protein>
<keyword evidence="4" id="KW-0804">Transcription</keyword>
<comment type="caution">
    <text evidence="7">The sequence shown here is derived from an EMBL/GenBank/DDBJ whole genome shotgun (WGS) entry which is preliminary data.</text>
</comment>
<dbReference type="RefSeq" id="WP_298387173.1">
    <property type="nucleotide sequence ID" value="NZ_JBFSHR010000077.1"/>
</dbReference>
<dbReference type="Pfam" id="PF13977">
    <property type="entry name" value="TetR_C_6"/>
    <property type="match status" value="1"/>
</dbReference>
<dbReference type="PANTHER" id="PTHR30055">
    <property type="entry name" value="HTH-TYPE TRANSCRIPTIONAL REGULATOR RUTR"/>
    <property type="match status" value="1"/>
</dbReference>
<evidence type="ECO:0000256" key="4">
    <source>
        <dbReference type="ARBA" id="ARBA00023163"/>
    </source>
</evidence>
<keyword evidence="1" id="KW-0678">Repressor</keyword>
<accession>A0ABV3Y5A2</accession>
<keyword evidence="3 5" id="KW-0238">DNA-binding</keyword>
<dbReference type="InterPro" id="IPR001647">
    <property type="entry name" value="HTH_TetR"/>
</dbReference>
<evidence type="ECO:0000313" key="8">
    <source>
        <dbReference type="Proteomes" id="UP001560267"/>
    </source>
</evidence>
<dbReference type="InterPro" id="IPR009057">
    <property type="entry name" value="Homeodomain-like_sf"/>
</dbReference>
<dbReference type="PROSITE" id="PS50977">
    <property type="entry name" value="HTH_TETR_2"/>
    <property type="match status" value="1"/>
</dbReference>
<dbReference type="SUPFAM" id="SSF48498">
    <property type="entry name" value="Tetracyclin repressor-like, C-terminal domain"/>
    <property type="match status" value="1"/>
</dbReference>
<gene>
    <name evidence="7" type="ORF">AB6A68_12970</name>
</gene>
<feature type="domain" description="HTH tetR-type" evidence="6">
    <location>
        <begin position="21"/>
        <end position="81"/>
    </location>
</feature>
<evidence type="ECO:0000256" key="1">
    <source>
        <dbReference type="ARBA" id="ARBA00022491"/>
    </source>
</evidence>
<name>A0ABV3Y5A2_9ACTN</name>
<feature type="DNA-binding region" description="H-T-H motif" evidence="5">
    <location>
        <begin position="44"/>
        <end position="63"/>
    </location>
</feature>
<dbReference type="InterPro" id="IPR036271">
    <property type="entry name" value="Tet_transcr_reg_TetR-rel_C_sf"/>
</dbReference>
<evidence type="ECO:0000256" key="5">
    <source>
        <dbReference type="PROSITE-ProRule" id="PRU00335"/>
    </source>
</evidence>
<reference evidence="7 8" key="1">
    <citation type="submission" date="2024-07" db="EMBL/GenBank/DDBJ databases">
        <title>Draft Genome Sequence of Ferrimicrobium acidiphilum Strain YE2023, Isolated from a Pulp of Bioleach Reactor.</title>
        <authorList>
            <person name="Elkina Y.A."/>
            <person name="Bulaeva A.G."/>
            <person name="Beletsky A.V."/>
            <person name="Mardanov A.V."/>
        </authorList>
    </citation>
    <scope>NUCLEOTIDE SEQUENCE [LARGE SCALE GENOMIC DNA]</scope>
    <source>
        <strain evidence="7 8">YE2023</strain>
    </source>
</reference>
<dbReference type="InterPro" id="IPR050109">
    <property type="entry name" value="HTH-type_TetR-like_transc_reg"/>
</dbReference>
<evidence type="ECO:0000313" key="7">
    <source>
        <dbReference type="EMBL" id="MEX6430737.1"/>
    </source>
</evidence>
<dbReference type="Proteomes" id="UP001560267">
    <property type="component" value="Unassembled WGS sequence"/>
</dbReference>
<dbReference type="PANTHER" id="PTHR30055:SF200">
    <property type="entry name" value="HTH-TYPE TRANSCRIPTIONAL REPRESSOR BDCR"/>
    <property type="match status" value="1"/>
</dbReference>
<dbReference type="Gene3D" id="1.10.357.10">
    <property type="entry name" value="Tetracycline Repressor, domain 2"/>
    <property type="match status" value="1"/>
</dbReference>
<proteinExistence type="predicted"/>
<organism evidence="7 8">
    <name type="scientific">Ferrimicrobium acidiphilum</name>
    <dbReference type="NCBI Taxonomy" id="121039"/>
    <lineage>
        <taxon>Bacteria</taxon>
        <taxon>Bacillati</taxon>
        <taxon>Actinomycetota</taxon>
        <taxon>Acidimicrobiia</taxon>
        <taxon>Acidimicrobiales</taxon>
        <taxon>Acidimicrobiaceae</taxon>
        <taxon>Ferrimicrobium</taxon>
    </lineage>
</organism>